<feature type="compositionally biased region" description="Basic and acidic residues" evidence="3">
    <location>
        <begin position="185"/>
        <end position="197"/>
    </location>
</feature>
<gene>
    <name evidence="7" type="ORF">T069G_08604</name>
</gene>
<dbReference type="InterPro" id="IPR016130">
    <property type="entry name" value="Tyr_Pase_AS"/>
</dbReference>
<feature type="compositionally biased region" description="Low complexity" evidence="3">
    <location>
        <begin position="29"/>
        <end position="38"/>
    </location>
</feature>
<feature type="compositionally biased region" description="Polar residues" evidence="3">
    <location>
        <begin position="39"/>
        <end position="61"/>
    </location>
</feature>
<dbReference type="SMART" id="SM00450">
    <property type="entry name" value="RHOD"/>
    <property type="match status" value="1"/>
</dbReference>
<dbReference type="SUPFAM" id="SSF52799">
    <property type="entry name" value="(Phosphotyrosine protein) phosphatases II"/>
    <property type="match status" value="1"/>
</dbReference>
<evidence type="ECO:0000313" key="8">
    <source>
        <dbReference type="Proteomes" id="UP001140511"/>
    </source>
</evidence>
<dbReference type="SUPFAM" id="SSF52821">
    <property type="entry name" value="Rhodanese/Cell cycle control phosphatase"/>
    <property type="match status" value="1"/>
</dbReference>
<dbReference type="InterPro" id="IPR003595">
    <property type="entry name" value="Tyr_Pase_cat"/>
</dbReference>
<dbReference type="EC" id="3.1.3.48" evidence="2"/>
<organism evidence="7 8">
    <name type="scientific">Trichoderma breve</name>
    <dbReference type="NCBI Taxonomy" id="2034170"/>
    <lineage>
        <taxon>Eukaryota</taxon>
        <taxon>Fungi</taxon>
        <taxon>Dikarya</taxon>
        <taxon>Ascomycota</taxon>
        <taxon>Pezizomycotina</taxon>
        <taxon>Sordariomycetes</taxon>
        <taxon>Hypocreomycetidae</taxon>
        <taxon>Hypocreales</taxon>
        <taxon>Hypocreaceae</taxon>
        <taxon>Trichoderma</taxon>
    </lineage>
</organism>
<sequence>MHDSRAGDRTPVHYTVRTHTIPSPAPITSHSHSLSQSSRTGKTGMSTTPASSPRASHSVGQNHPPKLSPLRPDMRPPSPNYFGLVVDSSHDPRDSSGLGNNWSPASSSVKSFAAALPRPIEATNPDFEAFRRQIDINRGGRSFALPTSHYVQPTSNPALTRPRVPRAHTHASDTGSENSFPRLSLPRDRPSSRMDVDQDSLHDSAYLTNLPRFESPMPMDPMQSQATPARSENTTTQLTMTEHRPQPPSPNPPLTPLTRAATMPIKLEPGQPSLITAETLKDLLEAEDEDDILLLDIRSSTNYATSRIQGALNLCIPTTLLKRNTYNTEKLQQTFQDSSAGDKFATWKDVERIIVYDSHSSDARDTVAAQNMIKKFTNEKYLGETAILRGGFQKFQSLFPSFVDKSSTVPVNPDGGGFPGAMRGLAPVIGGVSLPTSMNPFFSNIRQNMDLADGVGQLDVAWPHGLESDVLPLWLRDAAAPQDHGKRVSDFFLRIEMEEKTPMNGRVQLSGVEKGGKNRYKDILPFEHARVKLQDKPLGACDYINASHLSASRSNKKYIASQGPLPATFEDFWSVIWEQDVRVIVMLTAESEGGQLKCHTYWKDREYGPIKLKQLSEKKASLDLDKHRSAATQTSNASSRKPTPQEQSEPTFVTIRKFALTHSSHPFAPIREITHLHFSSWPDFGTPAQPSHLLALVELANVMQRAALPVETASIMGSSKIANDIASIQWYDEPEADSASRPMLVHCSAGCGRTGAFCTVDSVIDMMKRQRLAKLPGGQPNAREAEEDTQMMDFDEAISPMTNREMSFKFNTDHEMGFKFNTDPEPRPQDAGVEHSSVDGSWVRDDSVDLIQKTVEDFREQRLSMVQSLRQYVLCYETVLEWVHRLHDRGAGASAGKRPRSESYQFS</sequence>
<dbReference type="PROSITE" id="PS50056">
    <property type="entry name" value="TYR_PHOSPHATASE_2"/>
    <property type="match status" value="1"/>
</dbReference>
<dbReference type="InterPro" id="IPR000242">
    <property type="entry name" value="PTP_cat"/>
</dbReference>
<dbReference type="PANTHER" id="PTHR19134:SF561">
    <property type="entry name" value="PROTEIN TYROSINE PHOSPHATASE 36E, ISOFORM A"/>
    <property type="match status" value="1"/>
</dbReference>
<feature type="compositionally biased region" description="Polar residues" evidence="3">
    <location>
        <begin position="97"/>
        <end position="106"/>
    </location>
</feature>
<dbReference type="RefSeq" id="XP_056026763.1">
    <property type="nucleotide sequence ID" value="XM_056175814.1"/>
</dbReference>
<dbReference type="PROSITE" id="PS50206">
    <property type="entry name" value="RHODANESE_3"/>
    <property type="match status" value="1"/>
</dbReference>
<feature type="domain" description="Rhodanese" evidence="6">
    <location>
        <begin position="288"/>
        <end position="404"/>
    </location>
</feature>
<evidence type="ECO:0000313" key="7">
    <source>
        <dbReference type="EMBL" id="KAJ4857707.1"/>
    </source>
</evidence>
<feature type="region of interest" description="Disordered" evidence="3">
    <location>
        <begin position="212"/>
        <end position="253"/>
    </location>
</feature>
<feature type="compositionally biased region" description="Basic and acidic residues" evidence="3">
    <location>
        <begin position="1"/>
        <end position="11"/>
    </location>
</feature>
<dbReference type="SMART" id="SM00194">
    <property type="entry name" value="PTPc"/>
    <property type="match status" value="1"/>
</dbReference>
<feature type="compositionally biased region" description="Polar residues" evidence="3">
    <location>
        <begin position="149"/>
        <end position="158"/>
    </location>
</feature>
<dbReference type="InterPro" id="IPR029021">
    <property type="entry name" value="Prot-tyrosine_phosphatase-like"/>
</dbReference>
<evidence type="ECO:0000256" key="1">
    <source>
        <dbReference type="ARBA" id="ARBA00009649"/>
    </source>
</evidence>
<evidence type="ECO:0000259" key="4">
    <source>
        <dbReference type="PROSITE" id="PS50055"/>
    </source>
</evidence>
<dbReference type="PROSITE" id="PS00383">
    <property type="entry name" value="TYR_PHOSPHATASE_1"/>
    <property type="match status" value="1"/>
</dbReference>
<comment type="similarity">
    <text evidence="1">Belongs to the protein-tyrosine phosphatase family. Non-receptor class subfamily.</text>
</comment>
<dbReference type="CDD" id="cd18533">
    <property type="entry name" value="PTP_fungal"/>
    <property type="match status" value="1"/>
</dbReference>
<reference evidence="7" key="1">
    <citation type="submission" date="2022-09" db="EMBL/GenBank/DDBJ databases">
        <title>Chromosome-level assembly of Trichoderma breve T069, a fungus used in development of biopesticide product.</title>
        <authorList>
            <person name="Lin R."/>
            <person name="Liu T."/>
        </authorList>
    </citation>
    <scope>NUCLEOTIDE SEQUENCE</scope>
    <source>
        <strain evidence="7">T069</strain>
    </source>
</reference>
<evidence type="ECO:0000259" key="6">
    <source>
        <dbReference type="PROSITE" id="PS50206"/>
    </source>
</evidence>
<feature type="domain" description="Tyrosine specific protein phosphatases" evidence="5">
    <location>
        <begin position="722"/>
        <end position="763"/>
    </location>
</feature>
<feature type="region of interest" description="Disordered" evidence="3">
    <location>
        <begin position="146"/>
        <end position="197"/>
    </location>
</feature>
<feature type="region of interest" description="Disordered" evidence="3">
    <location>
        <begin position="623"/>
        <end position="650"/>
    </location>
</feature>
<dbReference type="AlphaFoldDB" id="A0A9W9E5V9"/>
<dbReference type="GO" id="GO:0004725">
    <property type="term" value="F:protein tyrosine phosphatase activity"/>
    <property type="evidence" value="ECO:0007669"/>
    <property type="project" value="UniProtKB-EC"/>
</dbReference>
<dbReference type="Pfam" id="PF00102">
    <property type="entry name" value="Y_phosphatase"/>
    <property type="match status" value="1"/>
</dbReference>
<dbReference type="CDD" id="cd01446">
    <property type="entry name" value="DSP_MapKP"/>
    <property type="match status" value="1"/>
</dbReference>
<dbReference type="InterPro" id="IPR050348">
    <property type="entry name" value="Protein-Tyr_Phosphatase"/>
</dbReference>
<dbReference type="EMBL" id="JAOPEN010000005">
    <property type="protein sequence ID" value="KAJ4857707.1"/>
    <property type="molecule type" value="Genomic_DNA"/>
</dbReference>
<evidence type="ECO:0000256" key="2">
    <source>
        <dbReference type="ARBA" id="ARBA00013064"/>
    </source>
</evidence>
<comment type="caution">
    <text evidence="7">The sequence shown here is derived from an EMBL/GenBank/DDBJ whole genome shotgun (WGS) entry which is preliminary data.</text>
</comment>
<feature type="compositionally biased region" description="Polar residues" evidence="3">
    <location>
        <begin position="630"/>
        <end position="650"/>
    </location>
</feature>
<accession>A0A9W9E5V9</accession>
<dbReference type="PANTHER" id="PTHR19134">
    <property type="entry name" value="RECEPTOR-TYPE TYROSINE-PROTEIN PHOSPHATASE"/>
    <property type="match status" value="1"/>
</dbReference>
<dbReference type="SMART" id="SM00404">
    <property type="entry name" value="PTPc_motif"/>
    <property type="match status" value="1"/>
</dbReference>
<keyword evidence="8" id="KW-1185">Reference proteome</keyword>
<dbReference type="PRINTS" id="PR00700">
    <property type="entry name" value="PRTYPHPHTASE"/>
</dbReference>
<feature type="region of interest" description="Disordered" evidence="3">
    <location>
        <begin position="1"/>
        <end position="106"/>
    </location>
</feature>
<dbReference type="Gene3D" id="3.90.190.10">
    <property type="entry name" value="Protein tyrosine phosphatase superfamily"/>
    <property type="match status" value="1"/>
</dbReference>
<dbReference type="Gene3D" id="3.40.250.10">
    <property type="entry name" value="Rhodanese-like domain"/>
    <property type="match status" value="1"/>
</dbReference>
<dbReference type="Pfam" id="PF00581">
    <property type="entry name" value="Rhodanese"/>
    <property type="match status" value="1"/>
</dbReference>
<evidence type="ECO:0000259" key="5">
    <source>
        <dbReference type="PROSITE" id="PS50056"/>
    </source>
</evidence>
<dbReference type="GeneID" id="80870502"/>
<dbReference type="PROSITE" id="PS50055">
    <property type="entry name" value="TYR_PHOSPHATASE_PTP"/>
    <property type="match status" value="1"/>
</dbReference>
<dbReference type="InterPro" id="IPR036873">
    <property type="entry name" value="Rhodanese-like_dom_sf"/>
</dbReference>
<dbReference type="Proteomes" id="UP001140511">
    <property type="component" value="Unassembled WGS sequence"/>
</dbReference>
<dbReference type="InterPro" id="IPR001763">
    <property type="entry name" value="Rhodanese-like_dom"/>
</dbReference>
<protein>
    <recommendedName>
        <fullName evidence="2">protein-tyrosine-phosphatase</fullName>
        <ecNumber evidence="2">3.1.3.48</ecNumber>
    </recommendedName>
</protein>
<dbReference type="InterPro" id="IPR000387">
    <property type="entry name" value="Tyr_Pase_dom"/>
</dbReference>
<name>A0A9W9E5V9_9HYPO</name>
<feature type="domain" description="Tyrosine-protein phosphatase" evidence="4">
    <location>
        <begin position="517"/>
        <end position="882"/>
    </location>
</feature>
<evidence type="ECO:0000256" key="3">
    <source>
        <dbReference type="SAM" id="MobiDB-lite"/>
    </source>
</evidence>
<feature type="compositionally biased region" description="Polar residues" evidence="3">
    <location>
        <begin position="222"/>
        <end position="240"/>
    </location>
</feature>
<proteinExistence type="inferred from homology"/>